<sequence length="61" mass="7250">MKLDFALSIYLFICPSNYIPTVSQHFISSSCRSIHKKEFKKNLPYILVNVFIFSWNQKIYS</sequence>
<protein>
    <submittedName>
        <fullName evidence="1">Uncharacterized protein</fullName>
    </submittedName>
</protein>
<dbReference type="AlphaFoldDB" id="A0A2P2PRW3"/>
<dbReference type="EMBL" id="GGEC01076905">
    <property type="protein sequence ID" value="MBX57389.1"/>
    <property type="molecule type" value="Transcribed_RNA"/>
</dbReference>
<dbReference type="PROSITE" id="PS51257">
    <property type="entry name" value="PROKAR_LIPOPROTEIN"/>
    <property type="match status" value="1"/>
</dbReference>
<accession>A0A2P2PRW3</accession>
<proteinExistence type="predicted"/>
<organism evidence="1">
    <name type="scientific">Rhizophora mucronata</name>
    <name type="common">Asiatic mangrove</name>
    <dbReference type="NCBI Taxonomy" id="61149"/>
    <lineage>
        <taxon>Eukaryota</taxon>
        <taxon>Viridiplantae</taxon>
        <taxon>Streptophyta</taxon>
        <taxon>Embryophyta</taxon>
        <taxon>Tracheophyta</taxon>
        <taxon>Spermatophyta</taxon>
        <taxon>Magnoliopsida</taxon>
        <taxon>eudicotyledons</taxon>
        <taxon>Gunneridae</taxon>
        <taxon>Pentapetalae</taxon>
        <taxon>rosids</taxon>
        <taxon>fabids</taxon>
        <taxon>Malpighiales</taxon>
        <taxon>Rhizophoraceae</taxon>
        <taxon>Rhizophora</taxon>
    </lineage>
</organism>
<evidence type="ECO:0000313" key="1">
    <source>
        <dbReference type="EMBL" id="MBX57389.1"/>
    </source>
</evidence>
<reference evidence="1" key="1">
    <citation type="submission" date="2018-02" db="EMBL/GenBank/DDBJ databases">
        <title>Rhizophora mucronata_Transcriptome.</title>
        <authorList>
            <person name="Meera S.P."/>
            <person name="Sreeshan A."/>
            <person name="Augustine A."/>
        </authorList>
    </citation>
    <scope>NUCLEOTIDE SEQUENCE</scope>
    <source>
        <tissue evidence="1">Leaf</tissue>
    </source>
</reference>
<name>A0A2P2PRW3_RHIMU</name>